<proteinExistence type="predicted"/>
<reference evidence="2" key="1">
    <citation type="submission" date="2017-09" db="EMBL/GenBank/DDBJ databases">
        <title>Depth-based differentiation of microbial function through sediment-hosted aquifers and enrichment of novel symbionts in the deep terrestrial subsurface.</title>
        <authorList>
            <person name="Probst A.J."/>
            <person name="Ladd B."/>
            <person name="Jarett J.K."/>
            <person name="Geller-Mcgrath D.E."/>
            <person name="Sieber C.M.K."/>
            <person name="Emerson J.B."/>
            <person name="Anantharaman K."/>
            <person name="Thomas B.C."/>
            <person name="Malmstrom R."/>
            <person name="Stieglmeier M."/>
            <person name="Klingl A."/>
            <person name="Woyke T."/>
            <person name="Ryan C.M."/>
            <person name="Banfield J.F."/>
        </authorList>
    </citation>
    <scope>NUCLEOTIDE SEQUENCE [LARGE SCALE GENOMIC DNA]</scope>
</reference>
<dbReference type="Proteomes" id="UP000231407">
    <property type="component" value="Unassembled WGS sequence"/>
</dbReference>
<organism evidence="1 2">
    <name type="scientific">Candidatus Shapirobacteria bacterium CG06_land_8_20_14_3_00_40_12</name>
    <dbReference type="NCBI Taxonomy" id="1974881"/>
    <lineage>
        <taxon>Bacteria</taxon>
        <taxon>Candidatus Shapironibacteriota</taxon>
    </lineage>
</organism>
<comment type="caution">
    <text evidence="1">The sequence shown here is derived from an EMBL/GenBank/DDBJ whole genome shotgun (WGS) entry which is preliminary data.</text>
</comment>
<protein>
    <submittedName>
        <fullName evidence="1">Uncharacterized protein</fullName>
    </submittedName>
</protein>
<sequence length="105" mass="12188">MGGDPMEEKRVRSIIETLALSNSDMGMVLSRVYELGMVEIEKWPDSKHNEKVLARRMVLAAGRLIRHRIDFVDLCENREGYWVTPAGEIAQRSLKRYVETRKRVV</sequence>
<dbReference type="EMBL" id="PEWA01000015">
    <property type="protein sequence ID" value="PIU73637.1"/>
    <property type="molecule type" value="Genomic_DNA"/>
</dbReference>
<evidence type="ECO:0000313" key="2">
    <source>
        <dbReference type="Proteomes" id="UP000231407"/>
    </source>
</evidence>
<evidence type="ECO:0000313" key="1">
    <source>
        <dbReference type="EMBL" id="PIU73637.1"/>
    </source>
</evidence>
<accession>A0A2M7ASP8</accession>
<dbReference type="AlphaFoldDB" id="A0A2M7ASP8"/>
<name>A0A2M7ASP8_9BACT</name>
<gene>
    <name evidence="1" type="ORF">COS78_01155</name>
</gene>